<feature type="region of interest" description="Disordered" evidence="1">
    <location>
        <begin position="784"/>
        <end position="938"/>
    </location>
</feature>
<evidence type="ECO:0000256" key="1">
    <source>
        <dbReference type="SAM" id="MobiDB-lite"/>
    </source>
</evidence>
<evidence type="ECO:0000313" key="4">
    <source>
        <dbReference type="Proteomes" id="UP000000561"/>
    </source>
</evidence>
<feature type="domain" description="Poly(A) RNA polymerase mitochondrial-like central palm" evidence="2">
    <location>
        <begin position="301"/>
        <end position="457"/>
    </location>
</feature>
<dbReference type="Proteomes" id="UP000000561">
    <property type="component" value="Chromosome 2"/>
</dbReference>
<feature type="compositionally biased region" description="Basic and acidic residues" evidence="1">
    <location>
        <begin position="216"/>
        <end position="242"/>
    </location>
</feature>
<protein>
    <recommendedName>
        <fullName evidence="2">Poly(A) RNA polymerase mitochondrial-like central palm domain-containing protein</fullName>
    </recommendedName>
</protein>
<feature type="compositionally biased region" description="Basic and acidic residues" evidence="1">
    <location>
        <begin position="784"/>
        <end position="799"/>
    </location>
</feature>
<dbReference type="PANTHER" id="PTHR12271">
    <property type="entry name" value="POLY A POLYMERASE CID PAP -RELATED"/>
    <property type="match status" value="1"/>
</dbReference>
<feature type="compositionally biased region" description="Polar residues" evidence="1">
    <location>
        <begin position="837"/>
        <end position="855"/>
    </location>
</feature>
<dbReference type="InterPro" id="IPR054708">
    <property type="entry name" value="MTPAP-like_central"/>
</dbReference>
<feature type="compositionally biased region" description="Basic and acidic residues" evidence="1">
    <location>
        <begin position="808"/>
        <end position="830"/>
    </location>
</feature>
<feature type="region of interest" description="Disordered" evidence="1">
    <location>
        <begin position="640"/>
        <end position="669"/>
    </location>
</feature>
<dbReference type="PANTHER" id="PTHR12271:SF40">
    <property type="entry name" value="POLY(A) RNA POLYMERASE GLD2"/>
    <property type="match status" value="1"/>
</dbReference>
<proteinExistence type="predicted"/>
<name>A0A0D1E4N7_MYCMD</name>
<dbReference type="KEGG" id="uma:UMAG_00916"/>
<feature type="region of interest" description="Disordered" evidence="1">
    <location>
        <begin position="216"/>
        <end position="245"/>
    </location>
</feature>
<dbReference type="Gene3D" id="3.30.460.10">
    <property type="entry name" value="Beta Polymerase, domain 2"/>
    <property type="match status" value="1"/>
</dbReference>
<reference evidence="3 4" key="1">
    <citation type="journal article" date="2006" name="Nature">
        <title>Insights from the genome of the biotrophic fungal plant pathogen Ustilago maydis.</title>
        <authorList>
            <person name="Kamper J."/>
            <person name="Kahmann R."/>
            <person name="Bolker M."/>
            <person name="Ma L.J."/>
            <person name="Brefort T."/>
            <person name="Saville B.J."/>
            <person name="Banuett F."/>
            <person name="Kronstad J.W."/>
            <person name="Gold S.E."/>
            <person name="Muller O."/>
            <person name="Perlin M.H."/>
            <person name="Wosten H.A."/>
            <person name="de Vries R."/>
            <person name="Ruiz-Herrera J."/>
            <person name="Reynaga-Pena C.G."/>
            <person name="Snetselaar K."/>
            <person name="McCann M."/>
            <person name="Perez-Martin J."/>
            <person name="Feldbrugge M."/>
            <person name="Basse C.W."/>
            <person name="Steinberg G."/>
            <person name="Ibeas J.I."/>
            <person name="Holloman W."/>
            <person name="Guzman P."/>
            <person name="Farman M."/>
            <person name="Stajich J.E."/>
            <person name="Sentandreu R."/>
            <person name="Gonzalez-Prieto J.M."/>
            <person name="Kennell J.C."/>
            <person name="Molina L."/>
            <person name="Schirawski J."/>
            <person name="Mendoza-Mendoza A."/>
            <person name="Greilinger D."/>
            <person name="Munch K."/>
            <person name="Rossel N."/>
            <person name="Scherer M."/>
            <person name="Vranes M."/>
            <person name="Ladendorf O."/>
            <person name="Vincon V."/>
            <person name="Fuchs U."/>
            <person name="Sandrock B."/>
            <person name="Meng S."/>
            <person name="Ho E.C."/>
            <person name="Cahill M.J."/>
            <person name="Boyce K.J."/>
            <person name="Klose J."/>
            <person name="Klosterman S.J."/>
            <person name="Deelstra H.J."/>
            <person name="Ortiz-Castellanos L."/>
            <person name="Li W."/>
            <person name="Sanchez-Alonso P."/>
            <person name="Schreier P.H."/>
            <person name="Hauser-Hahn I."/>
            <person name="Vaupel M."/>
            <person name="Koopmann E."/>
            <person name="Friedrich G."/>
            <person name="Voss H."/>
            <person name="Schluter T."/>
            <person name="Margolis J."/>
            <person name="Platt D."/>
            <person name="Swimmer C."/>
            <person name="Gnirke A."/>
            <person name="Chen F."/>
            <person name="Vysotskaia V."/>
            <person name="Mannhaupt G."/>
            <person name="Guldener U."/>
            <person name="Munsterkotter M."/>
            <person name="Haase D."/>
            <person name="Oesterheld M."/>
            <person name="Mewes H.W."/>
            <person name="Mauceli E.W."/>
            <person name="DeCaprio D."/>
            <person name="Wade C.M."/>
            <person name="Butler J."/>
            <person name="Young S."/>
            <person name="Jaffe D.B."/>
            <person name="Calvo S."/>
            <person name="Nusbaum C."/>
            <person name="Galagan J."/>
            <person name="Birren B.W."/>
        </authorList>
    </citation>
    <scope>NUCLEOTIDE SEQUENCE [LARGE SCALE GENOMIC DNA]</scope>
    <source>
        <strain evidence="4">DSM 14603 / FGSC 9021 / UM521</strain>
    </source>
</reference>
<dbReference type="CDD" id="cd05402">
    <property type="entry name" value="NT_PAP_TUTase"/>
    <property type="match status" value="1"/>
</dbReference>
<dbReference type="VEuPathDB" id="FungiDB:UMAG_00916"/>
<dbReference type="GeneID" id="23562081"/>
<feature type="compositionally biased region" description="Polar residues" evidence="1">
    <location>
        <begin position="138"/>
        <end position="164"/>
    </location>
</feature>
<feature type="compositionally biased region" description="Basic and acidic residues" evidence="1">
    <location>
        <begin position="646"/>
        <end position="669"/>
    </location>
</feature>
<dbReference type="InParanoid" id="A0A0D1E4N7"/>
<organism evidence="3 4">
    <name type="scientific">Mycosarcoma maydis</name>
    <name type="common">Corn smut fungus</name>
    <name type="synonym">Ustilago maydis</name>
    <dbReference type="NCBI Taxonomy" id="5270"/>
    <lineage>
        <taxon>Eukaryota</taxon>
        <taxon>Fungi</taxon>
        <taxon>Dikarya</taxon>
        <taxon>Basidiomycota</taxon>
        <taxon>Ustilaginomycotina</taxon>
        <taxon>Ustilaginomycetes</taxon>
        <taxon>Ustilaginales</taxon>
        <taxon>Ustilaginaceae</taxon>
        <taxon>Mycosarcoma</taxon>
    </lineage>
</organism>
<dbReference type="GO" id="GO:0031123">
    <property type="term" value="P:RNA 3'-end processing"/>
    <property type="evidence" value="ECO:0000318"/>
    <property type="project" value="GO_Central"/>
</dbReference>
<dbReference type="GO" id="GO:0016779">
    <property type="term" value="F:nucleotidyltransferase activity"/>
    <property type="evidence" value="ECO:0000318"/>
    <property type="project" value="GO_Central"/>
</dbReference>
<dbReference type="OrthoDB" id="2274644at2759"/>
<dbReference type="EMBL" id="CM003141">
    <property type="protein sequence ID" value="KIS70999.1"/>
    <property type="molecule type" value="Genomic_DNA"/>
</dbReference>
<feature type="compositionally biased region" description="Low complexity" evidence="1">
    <location>
        <begin position="856"/>
        <end position="872"/>
    </location>
</feature>
<keyword evidence="4" id="KW-1185">Reference proteome</keyword>
<dbReference type="RefSeq" id="XP_011386925.1">
    <property type="nucleotide sequence ID" value="XM_011388623.1"/>
</dbReference>
<dbReference type="eggNOG" id="KOG2277">
    <property type="taxonomic scope" value="Eukaryota"/>
</dbReference>
<gene>
    <name evidence="3" type="ORF">UMAG_00916</name>
</gene>
<dbReference type="SUPFAM" id="SSF81301">
    <property type="entry name" value="Nucleotidyltransferase"/>
    <property type="match status" value="1"/>
</dbReference>
<feature type="region of interest" description="Disordered" evidence="1">
    <location>
        <begin position="136"/>
        <end position="195"/>
    </location>
</feature>
<dbReference type="Pfam" id="PF22600">
    <property type="entry name" value="MTPAP-like_central"/>
    <property type="match status" value="1"/>
</dbReference>
<evidence type="ECO:0000313" key="3">
    <source>
        <dbReference type="EMBL" id="KIS70999.1"/>
    </source>
</evidence>
<dbReference type="InterPro" id="IPR043519">
    <property type="entry name" value="NT_sf"/>
</dbReference>
<dbReference type="STRING" id="237631.A0A0D1E4N7"/>
<dbReference type="Gene3D" id="1.10.1410.10">
    <property type="match status" value="1"/>
</dbReference>
<dbReference type="OMA" id="EDMIDGI"/>
<dbReference type="AlphaFoldDB" id="A0A0D1E4N7"/>
<dbReference type="GO" id="GO:0010605">
    <property type="term" value="P:negative regulation of macromolecule metabolic process"/>
    <property type="evidence" value="ECO:0007669"/>
    <property type="project" value="UniProtKB-ARBA"/>
</dbReference>
<accession>A0A0D1E4N7</accession>
<dbReference type="SUPFAM" id="SSF81631">
    <property type="entry name" value="PAP/OAS1 substrate-binding domain"/>
    <property type="match status" value="1"/>
</dbReference>
<sequence>MSASILDDLVLMFTVTSVDQIKTAPSRAEPRLSREDAHVIDAGASHAFSGALEGRASGSNPHGSGAHLDNANYEERNTDVKVPSPAISGLDPISKLAFASNRAFFQRDLDAIIYADLYSPLESNLHDGPYVPHGYLDSPSTSAHAHLSPSTYQTRSRQGPLQSAQREKQQTGEAAYRLAEAERRNRLREEEKTRRTLRIQKQVDEGMIAFQLEKEQAAHHTAEVDRRNKQREQDKMQRRSDVQKQVNDGVRATQLEKECERVRVEADRSACRKWLFVPNTSSSSIAVDVSCETVDLYTALGRQMRGFWEESRPPASDQAQRNEVIADVQCAINAKWPGQGLQVAAFGSSVTGLITESSDLDLVLLDPTRPYGVGTPPELRRVSKQIVRHTDGMPEWYSTSQIAKAVRNSAKFRNIVPISGAHVPIVKMVHRKFNIPADININERFGLFNSQLIQAYADLQPLIVRPLIFFLKHWYSRSDLNDPSGKGGFMTFSSYTIALMALQVLQIEGVLPNLQSPVLLTTLNIRPSFLYSRVRRLGRGKNTRQRVVEEPSPPKKYDVTFATNHPDLSLQKRQIPGLAAVGPELKTVSKMDRLLGRMLVSFIRFYMQFDRRTQVVSVVNGSPLQRKKAPLARQVILVDSTSEDGGAERDRIGSDRSRDSFGAASRDHDARVGLREEQIDIWADEELVVQDPFIIDRNTSRNIKAAAIERWQNTMQSAADYLGLHKEHDASDAPRQRLKDAPLILDLCNHGSARLDANATSGPGERGTDIGAVELWRLQEKAEAQARESAKQAAKDRYKEKRKQAKARRSEVKEAHRLREDMARRADKIEALGSHESMGSRNQQPSHNWRSYPNNGSGSSIGGSHSAAFGAGMKNDPSFVDMWNSPASSTAPAPPRAGPMHADTTKQAYTGRADHGPTYSAKTEASSETDASSESEDIDLVALRLARGAHGADS</sequence>
<evidence type="ECO:0000259" key="2">
    <source>
        <dbReference type="Pfam" id="PF22600"/>
    </source>
</evidence>
<feature type="compositionally biased region" description="Basic and acidic residues" evidence="1">
    <location>
        <begin position="179"/>
        <end position="194"/>
    </location>
</feature>
<feature type="region of interest" description="Disordered" evidence="1">
    <location>
        <begin position="51"/>
        <end position="70"/>
    </location>
</feature>